<protein>
    <submittedName>
        <fullName evidence="1">Uncharacterized protein</fullName>
    </submittedName>
</protein>
<name>A0A7J6I6Q2_CANSA</name>
<keyword evidence="2" id="KW-1185">Reference proteome</keyword>
<evidence type="ECO:0000313" key="1">
    <source>
        <dbReference type="EMBL" id="KAF4402855.1"/>
    </source>
</evidence>
<gene>
    <name evidence="1" type="ORF">G4B88_010307</name>
</gene>
<dbReference type="InterPro" id="IPR029058">
    <property type="entry name" value="AB_hydrolase_fold"/>
</dbReference>
<evidence type="ECO:0000313" key="2">
    <source>
        <dbReference type="Proteomes" id="UP000583929"/>
    </source>
</evidence>
<dbReference type="Proteomes" id="UP000583929">
    <property type="component" value="Unassembled WGS sequence"/>
</dbReference>
<comment type="caution">
    <text evidence="1">The sequence shown here is derived from an EMBL/GenBank/DDBJ whole genome shotgun (WGS) entry which is preliminary data.</text>
</comment>
<proteinExistence type="predicted"/>
<dbReference type="Gene3D" id="3.40.50.1820">
    <property type="entry name" value="alpha/beta hydrolase"/>
    <property type="match status" value="1"/>
</dbReference>
<dbReference type="AlphaFoldDB" id="A0A7J6I6Q2"/>
<sequence>MAHSVPQCSGEAPLFNDFRSLAYPFGFKGRYIVQGPPVQACTEIILPTGGSTNQSIFPAYEWHYSDRASSCQRAFGIHPRRTWITTHFGGFVRAHHVDLRFSTKEDPEWLKEVRKQEIHVQSENSTLGSSHMMNLVERTDVAIMYVRHAIKHGKYFKIMRRNRIEGKRVNDNHRIAYLIPMINGESDYYIVTKNLKIRRFSETLLRTMIDDWKVMSKDKKWAD</sequence>
<accession>A0A7J6I6Q2</accession>
<reference evidence="1 2" key="1">
    <citation type="journal article" date="2020" name="bioRxiv">
        <title>Sequence and annotation of 42 cannabis genomes reveals extensive copy number variation in cannabinoid synthesis and pathogen resistance genes.</title>
        <authorList>
            <person name="Mckernan K.J."/>
            <person name="Helbert Y."/>
            <person name="Kane L.T."/>
            <person name="Ebling H."/>
            <person name="Zhang L."/>
            <person name="Liu B."/>
            <person name="Eaton Z."/>
            <person name="Mclaughlin S."/>
            <person name="Kingan S."/>
            <person name="Baybayan P."/>
            <person name="Concepcion G."/>
            <person name="Jordan M."/>
            <person name="Riva A."/>
            <person name="Barbazuk W."/>
            <person name="Harkins T."/>
        </authorList>
    </citation>
    <scope>NUCLEOTIDE SEQUENCE [LARGE SCALE GENOMIC DNA]</scope>
    <source>
        <strain evidence="2">cv. Jamaican Lion 4</strain>
        <tissue evidence="1">Leaf</tissue>
    </source>
</reference>
<organism evidence="1 2">
    <name type="scientific">Cannabis sativa</name>
    <name type="common">Hemp</name>
    <name type="synonym">Marijuana</name>
    <dbReference type="NCBI Taxonomy" id="3483"/>
    <lineage>
        <taxon>Eukaryota</taxon>
        <taxon>Viridiplantae</taxon>
        <taxon>Streptophyta</taxon>
        <taxon>Embryophyta</taxon>
        <taxon>Tracheophyta</taxon>
        <taxon>Spermatophyta</taxon>
        <taxon>Magnoliopsida</taxon>
        <taxon>eudicotyledons</taxon>
        <taxon>Gunneridae</taxon>
        <taxon>Pentapetalae</taxon>
        <taxon>rosids</taxon>
        <taxon>fabids</taxon>
        <taxon>Rosales</taxon>
        <taxon>Cannabaceae</taxon>
        <taxon>Cannabis</taxon>
    </lineage>
</organism>
<dbReference type="EMBL" id="JAATIQ010000006">
    <property type="protein sequence ID" value="KAF4402855.1"/>
    <property type="molecule type" value="Genomic_DNA"/>
</dbReference>